<evidence type="ECO:0000313" key="2">
    <source>
        <dbReference type="EMBL" id="PLS32055.1"/>
    </source>
</evidence>
<evidence type="ECO:0000256" key="1">
    <source>
        <dbReference type="SAM" id="MobiDB-lite"/>
    </source>
</evidence>
<feature type="region of interest" description="Disordered" evidence="1">
    <location>
        <begin position="1"/>
        <end position="27"/>
    </location>
</feature>
<keyword evidence="3" id="KW-1185">Reference proteome</keyword>
<evidence type="ECO:0000313" key="3">
    <source>
        <dbReference type="Proteomes" id="UP000235050"/>
    </source>
</evidence>
<dbReference type="AlphaFoldDB" id="A0A2N5JD04"/>
<comment type="caution">
    <text evidence="2">The sequence shown here is derived from an EMBL/GenBank/DDBJ whole genome shotgun (WGS) entry which is preliminary data.</text>
</comment>
<reference evidence="2 3" key="1">
    <citation type="submission" date="2017-07" db="EMBL/GenBank/DDBJ databases">
        <title>Bifidobacterium novel species.</title>
        <authorList>
            <person name="Lugli G.A."/>
            <person name="Milani C."/>
            <person name="Duranti S."/>
            <person name="Mangifesta M."/>
        </authorList>
    </citation>
    <scope>NUCLEOTIDE SEQUENCE [LARGE SCALE GENOMIC DNA]</scope>
    <source>
        <strain evidence="3">Uis1B</strain>
    </source>
</reference>
<organism evidence="2 3">
    <name type="scientific">Bifidobacterium margollesii</name>
    <dbReference type="NCBI Taxonomy" id="2020964"/>
    <lineage>
        <taxon>Bacteria</taxon>
        <taxon>Bacillati</taxon>
        <taxon>Actinomycetota</taxon>
        <taxon>Actinomycetes</taxon>
        <taxon>Bifidobacteriales</taxon>
        <taxon>Bifidobacteriaceae</taxon>
        <taxon>Bifidobacterium</taxon>
    </lineage>
</organism>
<proteinExistence type="predicted"/>
<gene>
    <name evidence="2" type="ORF">Uis1B_0148</name>
</gene>
<dbReference type="Proteomes" id="UP000235050">
    <property type="component" value="Unassembled WGS sequence"/>
</dbReference>
<name>A0A2N5JD04_9BIFI</name>
<dbReference type="EMBL" id="NMWU01000002">
    <property type="protein sequence ID" value="PLS32055.1"/>
    <property type="molecule type" value="Genomic_DNA"/>
</dbReference>
<protein>
    <submittedName>
        <fullName evidence="2">Serine-aspartate repeat-containing protein SdrF</fullName>
    </submittedName>
</protein>
<accession>A0A2N5JD04</accession>
<sequence length="326" mass="32451">MGVSMSAARRAKPEYRGSDYAEPSRGSGPFAVTFGDPMSVMWNEMSRTLAVREGAVLTLAMAEGYEDGTNEGRIVVENGARLTLDGVRIDVSADRGAAALEVRSGRLELTLAEGSDNRLWSGGDRAGLENGDNELVIDAVGSQKLGKLSARSYSSFGEADGAGIGGGKGRSGSHITIRGGAIDASARSDRRGAYGAGIGGGRGGDGSAIVIGGGMVSCRCWASRGMAYGAGVGGGYGGNGVEITILGGVVDARSRGMQGSYGAGVGGGQSDAGFGGGESGSAVGISIRGGRVQASGNVPVGSGLWGSASRNIEIVDGTLLDGDSVA</sequence>